<comment type="cofactor">
    <cofactor evidence="1">
        <name>pantetheine 4'-phosphate</name>
        <dbReference type="ChEBI" id="CHEBI:47942"/>
    </cofactor>
</comment>
<dbReference type="PROSITE" id="PS50075">
    <property type="entry name" value="CARRIER"/>
    <property type="match status" value="1"/>
</dbReference>
<dbReference type="InterPro" id="IPR010071">
    <property type="entry name" value="AA_adenyl_dom"/>
</dbReference>
<dbReference type="InterPro" id="IPR016036">
    <property type="entry name" value="Malonyl_transacylase_ACP-bd"/>
</dbReference>
<dbReference type="SMART" id="SM00825">
    <property type="entry name" value="PKS_KS"/>
    <property type="match status" value="1"/>
</dbReference>
<evidence type="ECO:0000256" key="1">
    <source>
        <dbReference type="ARBA" id="ARBA00001957"/>
    </source>
</evidence>
<dbReference type="Pfam" id="PF02801">
    <property type="entry name" value="Ketoacyl-synt_C"/>
    <property type="match status" value="1"/>
</dbReference>
<feature type="domain" description="Ketosynthase family 3 (KS3)" evidence="9">
    <location>
        <begin position="698"/>
        <end position="1124"/>
    </location>
</feature>
<evidence type="ECO:0000256" key="2">
    <source>
        <dbReference type="ARBA" id="ARBA00022450"/>
    </source>
</evidence>
<dbReference type="InterPro" id="IPR014043">
    <property type="entry name" value="Acyl_transferase_dom"/>
</dbReference>
<dbReference type="SMART" id="SM00823">
    <property type="entry name" value="PKS_PP"/>
    <property type="match status" value="1"/>
</dbReference>
<evidence type="ECO:0000256" key="7">
    <source>
        <dbReference type="ARBA" id="ARBA00023268"/>
    </source>
</evidence>
<dbReference type="InterPro" id="IPR009081">
    <property type="entry name" value="PP-bd_ACP"/>
</dbReference>
<dbReference type="InterPro" id="IPR050091">
    <property type="entry name" value="PKS_NRPS_Biosynth_Enz"/>
</dbReference>
<dbReference type="FunFam" id="3.40.50.980:FF:000001">
    <property type="entry name" value="Non-ribosomal peptide synthetase"/>
    <property type="match status" value="1"/>
</dbReference>
<dbReference type="InterPro" id="IPR014031">
    <property type="entry name" value="Ketoacyl_synth_C"/>
</dbReference>
<dbReference type="GO" id="GO:0004312">
    <property type="term" value="F:fatty acid synthase activity"/>
    <property type="evidence" value="ECO:0007669"/>
    <property type="project" value="TreeGrafter"/>
</dbReference>
<dbReference type="EMBL" id="SJPY01000001">
    <property type="protein sequence ID" value="TWU45268.1"/>
    <property type="molecule type" value="Genomic_DNA"/>
</dbReference>
<dbReference type="InterPro" id="IPR020806">
    <property type="entry name" value="PKS_PP-bd"/>
</dbReference>
<keyword evidence="11" id="KW-1185">Reference proteome</keyword>
<dbReference type="FunFam" id="3.40.50.12780:FF:000012">
    <property type="entry name" value="Non-ribosomal peptide synthetase"/>
    <property type="match status" value="1"/>
</dbReference>
<dbReference type="Proteomes" id="UP000315471">
    <property type="component" value="Unassembled WGS sequence"/>
</dbReference>
<keyword evidence="5" id="KW-0276">Fatty acid metabolism</keyword>
<name>A0A5C6E8W0_9BACT</name>
<evidence type="ECO:0000256" key="5">
    <source>
        <dbReference type="ARBA" id="ARBA00022832"/>
    </source>
</evidence>
<dbReference type="SUPFAM" id="SSF56801">
    <property type="entry name" value="Acetyl-CoA synthetase-like"/>
    <property type="match status" value="1"/>
</dbReference>
<dbReference type="SMART" id="SM00827">
    <property type="entry name" value="PKS_AT"/>
    <property type="match status" value="1"/>
</dbReference>
<keyword evidence="3" id="KW-0597">Phosphoprotein</keyword>
<evidence type="ECO:0000313" key="11">
    <source>
        <dbReference type="Proteomes" id="UP000315471"/>
    </source>
</evidence>
<dbReference type="CDD" id="cd00833">
    <property type="entry name" value="PKS"/>
    <property type="match status" value="1"/>
</dbReference>
<dbReference type="PROSITE" id="PS00606">
    <property type="entry name" value="KS3_1"/>
    <property type="match status" value="1"/>
</dbReference>
<dbReference type="Pfam" id="PF00501">
    <property type="entry name" value="AMP-binding"/>
    <property type="match status" value="1"/>
</dbReference>
<comment type="caution">
    <text evidence="10">The sequence shown here is derived from an EMBL/GenBank/DDBJ whole genome shotgun (WGS) entry which is preliminary data.</text>
</comment>
<dbReference type="Pfam" id="PF00550">
    <property type="entry name" value="PP-binding"/>
    <property type="match status" value="1"/>
</dbReference>
<dbReference type="InterPro" id="IPR020841">
    <property type="entry name" value="PKS_Beta-ketoAc_synthase_dom"/>
</dbReference>
<dbReference type="Pfam" id="PF00109">
    <property type="entry name" value="ketoacyl-synt"/>
    <property type="match status" value="1"/>
</dbReference>
<dbReference type="RefSeq" id="WP_146598001.1">
    <property type="nucleotide sequence ID" value="NZ_SJPY01000001.1"/>
</dbReference>
<proteinExistence type="predicted"/>
<dbReference type="PROSITE" id="PS52004">
    <property type="entry name" value="KS3_2"/>
    <property type="match status" value="1"/>
</dbReference>
<protein>
    <submittedName>
        <fullName evidence="10">Phthiocerol synthesis polyketide synthase type I PpsE</fullName>
        <ecNumber evidence="10">2.3.1.41</ecNumber>
    </submittedName>
</protein>
<dbReference type="InterPro" id="IPR016039">
    <property type="entry name" value="Thiolase-like"/>
</dbReference>
<reference evidence="10 11" key="1">
    <citation type="submission" date="2019-02" db="EMBL/GenBank/DDBJ databases">
        <title>Deep-cultivation of Planctomycetes and their phenomic and genomic characterization uncovers novel biology.</title>
        <authorList>
            <person name="Wiegand S."/>
            <person name="Jogler M."/>
            <person name="Boedeker C."/>
            <person name="Pinto D."/>
            <person name="Vollmers J."/>
            <person name="Rivas-Marin E."/>
            <person name="Kohn T."/>
            <person name="Peeters S.H."/>
            <person name="Heuer A."/>
            <person name="Rast P."/>
            <person name="Oberbeckmann S."/>
            <person name="Bunk B."/>
            <person name="Jeske O."/>
            <person name="Meyerdierks A."/>
            <person name="Storesund J.E."/>
            <person name="Kallscheuer N."/>
            <person name="Luecker S."/>
            <person name="Lage O.M."/>
            <person name="Pohl T."/>
            <person name="Merkel B.J."/>
            <person name="Hornburger P."/>
            <person name="Mueller R.-W."/>
            <person name="Bruemmer F."/>
            <person name="Labrenz M."/>
            <person name="Spormann A.M."/>
            <person name="Op Den Camp H."/>
            <person name="Overmann J."/>
            <person name="Amann R."/>
            <person name="Jetten M.S.M."/>
            <person name="Mascher T."/>
            <person name="Medema M.H."/>
            <person name="Devos D.P."/>
            <person name="Kaster A.-K."/>
            <person name="Ovreas L."/>
            <person name="Rohde M."/>
            <person name="Galperin M.Y."/>
            <person name="Jogler C."/>
        </authorList>
    </citation>
    <scope>NUCLEOTIDE SEQUENCE [LARGE SCALE GENOMIC DNA]</scope>
    <source>
        <strain evidence="10 11">Q31b</strain>
    </source>
</reference>
<evidence type="ECO:0000259" key="9">
    <source>
        <dbReference type="PROSITE" id="PS52004"/>
    </source>
</evidence>
<keyword evidence="4 10" id="KW-0808">Transferase</keyword>
<dbReference type="PANTHER" id="PTHR43775:SF51">
    <property type="entry name" value="INACTIVE PHENOLPHTHIOCEROL SYNTHESIS POLYKETIDE SYNTHASE TYPE I PKS1-RELATED"/>
    <property type="match status" value="1"/>
</dbReference>
<keyword evidence="6" id="KW-0443">Lipid metabolism</keyword>
<gene>
    <name evidence="10" type="primary">ppsE</name>
    <name evidence="10" type="ORF">Q31b_04390</name>
</gene>
<dbReference type="GO" id="GO:0004315">
    <property type="term" value="F:3-oxoacyl-[acyl-carrier-protein] synthase activity"/>
    <property type="evidence" value="ECO:0007669"/>
    <property type="project" value="UniProtKB-EC"/>
</dbReference>
<dbReference type="InterPro" id="IPR042099">
    <property type="entry name" value="ANL_N_sf"/>
</dbReference>
<keyword evidence="2" id="KW-0596">Phosphopantetheine</keyword>
<dbReference type="GO" id="GO:0006633">
    <property type="term" value="P:fatty acid biosynthetic process"/>
    <property type="evidence" value="ECO:0007669"/>
    <property type="project" value="InterPro"/>
</dbReference>
<dbReference type="CDD" id="cd17643">
    <property type="entry name" value="A_NRPS_Cytc1-like"/>
    <property type="match status" value="1"/>
</dbReference>
<dbReference type="SUPFAM" id="SSF55048">
    <property type="entry name" value="Probable ACP-binding domain of malonyl-CoA ACP transacylase"/>
    <property type="match status" value="1"/>
</dbReference>
<dbReference type="OrthoDB" id="219272at2"/>
<dbReference type="Gene3D" id="3.30.300.30">
    <property type="match status" value="1"/>
</dbReference>
<evidence type="ECO:0000256" key="4">
    <source>
        <dbReference type="ARBA" id="ARBA00022679"/>
    </source>
</evidence>
<dbReference type="SUPFAM" id="SSF52151">
    <property type="entry name" value="FabD/lysophospholipase-like"/>
    <property type="match status" value="1"/>
</dbReference>
<dbReference type="Gene3D" id="3.40.47.10">
    <property type="match status" value="1"/>
</dbReference>
<sequence length="1622" mass="178105">MQRYKQILKATVGPRTITKRRRISPLANGSIESALIRLSPRRAGDIIDKRLIIIAAMQYKCLHHWFEQQTASSSGSVAVVSASRSWTYRELNRIANRIANQLTERGVKAGDLVALCLPRDIELIAAILGILKAGAAYVPIDPTVPPARFGFIIEDCQATSIVTNHELADRFNIPNDSQVLLADASITASDSRWDANPNVDVGPNDLAYVIYTSGSTGIPKGVLVEHHNVTRLFQQTEKWFGFDGNDVWTLFHSAAFDFSVWEIWGALLYGGRLVILPYAVSRSPRDFYRLLIEQGVTVLSQTPSAFRQLMIADEAMFDRDQPLSLRYVIFGGEALEFSSLHDWVDRHGDDSPKLINMYGITETTVHVTYRHVTASDVQSETSSCVGVPIPDLSLSVLDQNQNRVVDGQVGEIYVSGPGVARGYLNRPQLNDERFVTLQSFEGESDAVPDGKRVRYYRTGDLGRLRTNECGETELEYHGRIDRQVQLRGFRIELGEVEARLQQHAAVAQCIVIVCSEDPSWQDSLSQAGPVLAAYVVAKPEQTLLAESLRRHLAVNLPEYMIPSYFVPIDTIPLTINGKLDLDSLPSLDRAIERIGPQVDVRSAASDAERTIAEVWQTLLGTEAVSYNASFFEQGGQSLMLLEMERQLQGKFPKPFAIVDLFEYPTIPLLAEFLSGSVPARVVSPRGDSRPAKDDREDSDAIAIVGIAARFPGADSAEAFWDNLRNSVESIRRFSSQELADHGVPSSIYQDEGYVPVVATLDGIDQFDASFFGFSPREAMLTDPQHRLFLESAWTALEDAGYDFADAQRRRIGVFAGSRPNGYRDLIQQAIDATQPDVNFEVLLRNEKDFLATRVSHCLDLRGPALTVQTGCSTSLVAIQLACQSLLAGQCTMALAGGVSVDLENRHGYIAVEGMIHSSSGQVRAFDADANGTVFGEGVGVVALKRLSDARRDNDSIYAVIAATAINNDGAVKTGFAAPSVSGQAEVIEMAMQQAGVSANDIGYVETHGTGTFIGDPVEIRSLERAFRDRCADVGACPIGSVKTNIGHLDVAAGMAGLIKAAFMVRDALIPASLHFDKPNPNIHFENSPFRVNTKLVPWQTKGPRIAGVSAFGVGGTNAHVILREPTGQKRQRSRRTLNPITLSAKTPTALLNQRKRLADFLIQHPKTSLADLACTLMRRARFDYRTTVTAESVESLIEGLQRPQPVESLRPAVASPSIVFIFPGQGSQHPRMAKELYDTEPVLKTHLDACFDFLSADRKLDLRDLVFRDNADETTAAKLNQTNIAQPALFCLCYSLARWLESLGIRPESMVGHSVGEFVAATIAGVFTLSDALRLVAIRGELMQAMPEGGMMAIRTSAEDVQRYLPRRVSIAAVNSPQLCVVAGPEEQLDALERKLEKKSIVCKRLHTSHAFHSAMMKPAVAPFAEHMKAIPLSAPTIPIVSSVSGEVLSDDQATDPYYWAAHLLETVRFSDAVTRVTELAQPDAVVVEVGPGQALSGLVRQSASKSPIRLTQPLLPHPQQSVTSAEHAWASIGRLWQSGVEVDWKSLYRGEARSGLHLPTYPFEKDRYWVDGLGPPVEKFSETHVQEKTEPMPAQDLTTQQLIAQQLQIMREQLEAFRSGS</sequence>
<dbReference type="InterPro" id="IPR018201">
    <property type="entry name" value="Ketoacyl_synth_AS"/>
</dbReference>
<dbReference type="Pfam" id="PF13193">
    <property type="entry name" value="AMP-binding_C"/>
    <property type="match status" value="1"/>
</dbReference>
<evidence type="ECO:0000313" key="10">
    <source>
        <dbReference type="EMBL" id="TWU45268.1"/>
    </source>
</evidence>
<dbReference type="InterPro" id="IPR000873">
    <property type="entry name" value="AMP-dep_synth/lig_dom"/>
</dbReference>
<organism evidence="10 11">
    <name type="scientific">Novipirellula aureliae</name>
    <dbReference type="NCBI Taxonomy" id="2527966"/>
    <lineage>
        <taxon>Bacteria</taxon>
        <taxon>Pseudomonadati</taxon>
        <taxon>Planctomycetota</taxon>
        <taxon>Planctomycetia</taxon>
        <taxon>Pirellulales</taxon>
        <taxon>Pirellulaceae</taxon>
        <taxon>Novipirellula</taxon>
    </lineage>
</organism>
<dbReference type="InterPro" id="IPR032821">
    <property type="entry name" value="PKS_assoc"/>
</dbReference>
<dbReference type="Pfam" id="PF00698">
    <property type="entry name" value="Acyl_transf_1"/>
    <property type="match status" value="1"/>
</dbReference>
<dbReference type="Gene3D" id="3.30.70.3290">
    <property type="match status" value="1"/>
</dbReference>
<dbReference type="SUPFAM" id="SSF53901">
    <property type="entry name" value="Thiolase-like"/>
    <property type="match status" value="1"/>
</dbReference>
<accession>A0A5C6E8W0</accession>
<dbReference type="PANTHER" id="PTHR43775">
    <property type="entry name" value="FATTY ACID SYNTHASE"/>
    <property type="match status" value="1"/>
</dbReference>
<dbReference type="InterPro" id="IPR014030">
    <property type="entry name" value="Ketoacyl_synth_N"/>
</dbReference>
<evidence type="ECO:0000259" key="8">
    <source>
        <dbReference type="PROSITE" id="PS50075"/>
    </source>
</evidence>
<dbReference type="Gene3D" id="3.40.50.12780">
    <property type="entry name" value="N-terminal domain of ligase-like"/>
    <property type="match status" value="1"/>
</dbReference>
<dbReference type="Gene3D" id="3.40.366.10">
    <property type="entry name" value="Malonyl-Coenzyme A Acyl Carrier Protein, domain 2"/>
    <property type="match status" value="1"/>
</dbReference>
<dbReference type="InterPro" id="IPR020845">
    <property type="entry name" value="AMP-binding_CS"/>
</dbReference>
<dbReference type="SUPFAM" id="SSF47336">
    <property type="entry name" value="ACP-like"/>
    <property type="match status" value="1"/>
</dbReference>
<dbReference type="PROSITE" id="PS00455">
    <property type="entry name" value="AMP_BINDING"/>
    <property type="match status" value="1"/>
</dbReference>
<dbReference type="InterPro" id="IPR025110">
    <property type="entry name" value="AMP-bd_C"/>
</dbReference>
<dbReference type="EC" id="2.3.1.41" evidence="10"/>
<dbReference type="FunFam" id="3.40.47.10:FF:000042">
    <property type="entry name" value="Polyketide synthase Pks13"/>
    <property type="match status" value="1"/>
</dbReference>
<keyword evidence="10" id="KW-0012">Acyltransferase</keyword>
<evidence type="ECO:0000256" key="3">
    <source>
        <dbReference type="ARBA" id="ARBA00022553"/>
    </source>
</evidence>
<dbReference type="InterPro" id="IPR016035">
    <property type="entry name" value="Acyl_Trfase/lysoPLipase"/>
</dbReference>
<dbReference type="InterPro" id="IPR036736">
    <property type="entry name" value="ACP-like_sf"/>
</dbReference>
<dbReference type="Pfam" id="PF16197">
    <property type="entry name" value="KAsynt_C_assoc"/>
    <property type="match status" value="1"/>
</dbReference>
<keyword evidence="7" id="KW-0511">Multifunctional enzyme</keyword>
<dbReference type="GO" id="GO:0031177">
    <property type="term" value="F:phosphopantetheine binding"/>
    <property type="evidence" value="ECO:0007669"/>
    <property type="project" value="InterPro"/>
</dbReference>
<dbReference type="NCBIfam" id="TIGR01733">
    <property type="entry name" value="AA-adenyl-dom"/>
    <property type="match status" value="1"/>
</dbReference>
<dbReference type="InterPro" id="IPR045851">
    <property type="entry name" value="AMP-bd_C_sf"/>
</dbReference>
<feature type="domain" description="Carrier" evidence="8">
    <location>
        <begin position="602"/>
        <end position="677"/>
    </location>
</feature>
<dbReference type="Gene3D" id="1.10.1200.10">
    <property type="entry name" value="ACP-like"/>
    <property type="match status" value="1"/>
</dbReference>
<dbReference type="InterPro" id="IPR001227">
    <property type="entry name" value="Ac_transferase_dom_sf"/>
</dbReference>
<dbReference type="FunFam" id="3.40.50.980:FF:000002">
    <property type="entry name" value="Enterobactin synthetase component F"/>
    <property type="match status" value="1"/>
</dbReference>
<evidence type="ECO:0000256" key="6">
    <source>
        <dbReference type="ARBA" id="ARBA00023098"/>
    </source>
</evidence>